<dbReference type="Gene3D" id="3.40.50.12780">
    <property type="entry name" value="N-terminal domain of ligase-like"/>
    <property type="match status" value="1"/>
</dbReference>
<evidence type="ECO:0000313" key="8">
    <source>
        <dbReference type="EMBL" id="GAA1539606.1"/>
    </source>
</evidence>
<proteinExistence type="inferred from homology"/>
<keyword evidence="3" id="KW-0276">Fatty acid metabolism</keyword>
<protein>
    <recommendedName>
        <fullName evidence="10">Acyl-CoA synthetase (AMP-forming)/AMP-acid ligase II</fullName>
    </recommendedName>
</protein>
<evidence type="ECO:0000256" key="1">
    <source>
        <dbReference type="ARBA" id="ARBA00006432"/>
    </source>
</evidence>
<dbReference type="Gene3D" id="3.30.300.30">
    <property type="match status" value="1"/>
</dbReference>
<keyword evidence="2" id="KW-0436">Ligase</keyword>
<evidence type="ECO:0000259" key="7">
    <source>
        <dbReference type="Pfam" id="PF23024"/>
    </source>
</evidence>
<evidence type="ECO:0000256" key="3">
    <source>
        <dbReference type="ARBA" id="ARBA00022832"/>
    </source>
</evidence>
<dbReference type="InterPro" id="IPR040097">
    <property type="entry name" value="FAAL/FAAC"/>
</dbReference>
<dbReference type="PANTHER" id="PTHR22754">
    <property type="entry name" value="DISCO-INTERACTING PROTEIN 2 DIP2 -RELATED"/>
    <property type="match status" value="1"/>
</dbReference>
<gene>
    <name evidence="8" type="ORF">GCM10009827_068600</name>
</gene>
<dbReference type="Pfam" id="PF23024">
    <property type="entry name" value="AMP-dom_DIP2-like"/>
    <property type="match status" value="1"/>
</dbReference>
<dbReference type="InterPro" id="IPR045851">
    <property type="entry name" value="AMP-bd_C_sf"/>
</dbReference>
<dbReference type="SUPFAM" id="SSF56801">
    <property type="entry name" value="Acetyl-CoA synthetase-like"/>
    <property type="match status" value="1"/>
</dbReference>
<evidence type="ECO:0000256" key="5">
    <source>
        <dbReference type="SAM" id="MobiDB-lite"/>
    </source>
</evidence>
<feature type="domain" description="AMP-dependent synthetase/ligase" evidence="6">
    <location>
        <begin position="20"/>
        <end position="419"/>
    </location>
</feature>
<dbReference type="Pfam" id="PF00501">
    <property type="entry name" value="AMP-binding"/>
    <property type="match status" value="1"/>
</dbReference>
<sequence>MTSRHPIQVHEGVGTLVDLLRHQAANRPDQPACTELDSHGEEVLTLTYAQLEERVRDTAALLQQTAQPGDRAMLMLPNGVDFVVAFFACAYAGLVAVPSPAPDAIHGGKRTLGRLGGIVKDADPAVVLTTAEHAESSLVADLGSVEPIVVADVPEGLAGLWRDPGVRPSDPAFLQYTSGSTSAPKGVVLSHGNVLANAAAIAVLVEAPACDPADFCVVSWLPVFHDMGLAQLIGGLYPGGRAVLLPPMALLMRPFVWLDAISRFRAWVSSAPNFAYELCVAKITEEQKARLDLSPWRVALNGAEPVRHGTLTAFMSAFAGAGFSPATFRPCYGLAEAVVYVSGARLPDDARHVDLDASALAERGELVAARPGHPSRQVVACGRVPANLDVRIVAAGVPAPEGLVGEVWVAGDSVSSGYWRQPEATEARFGGTLEDRPGVGFLKTGDLGFLRDGQLYVLGRIDDLIIVDGRNHYPSDIERTVSAAHPAVGPDCVAAFQYGDDGRLGVVAETARQVRVSRVPGGDGVAFDEVVAAVRRAVADEHQLHVASVTLLRPGGLPRTTSGKVQRKRSRELLPDGGPKAW</sequence>
<dbReference type="Proteomes" id="UP001501470">
    <property type="component" value="Unassembled WGS sequence"/>
</dbReference>
<organism evidence="8 9">
    <name type="scientific">Dactylosporangium maewongense</name>
    <dbReference type="NCBI Taxonomy" id="634393"/>
    <lineage>
        <taxon>Bacteria</taxon>
        <taxon>Bacillati</taxon>
        <taxon>Actinomycetota</taxon>
        <taxon>Actinomycetes</taxon>
        <taxon>Micromonosporales</taxon>
        <taxon>Micromonosporaceae</taxon>
        <taxon>Dactylosporangium</taxon>
    </lineage>
</organism>
<evidence type="ECO:0000256" key="4">
    <source>
        <dbReference type="ARBA" id="ARBA00023098"/>
    </source>
</evidence>
<comment type="similarity">
    <text evidence="1">Belongs to the ATP-dependent AMP-binding enzyme family.</text>
</comment>
<dbReference type="PROSITE" id="PS00455">
    <property type="entry name" value="AMP_BINDING"/>
    <property type="match status" value="1"/>
</dbReference>
<dbReference type="InterPro" id="IPR025110">
    <property type="entry name" value="AMP-bd_C"/>
</dbReference>
<reference evidence="9" key="1">
    <citation type="journal article" date="2019" name="Int. J. Syst. Evol. Microbiol.">
        <title>The Global Catalogue of Microorganisms (GCM) 10K type strain sequencing project: providing services to taxonomists for standard genome sequencing and annotation.</title>
        <authorList>
            <consortium name="The Broad Institute Genomics Platform"/>
            <consortium name="The Broad Institute Genome Sequencing Center for Infectious Disease"/>
            <person name="Wu L."/>
            <person name="Ma J."/>
        </authorList>
    </citation>
    <scope>NUCLEOTIDE SEQUENCE [LARGE SCALE GENOMIC DNA]</scope>
    <source>
        <strain evidence="9">JCM 15933</strain>
    </source>
</reference>
<evidence type="ECO:0000313" key="9">
    <source>
        <dbReference type="Proteomes" id="UP001501470"/>
    </source>
</evidence>
<dbReference type="InterPro" id="IPR042099">
    <property type="entry name" value="ANL_N_sf"/>
</dbReference>
<dbReference type="InterPro" id="IPR020845">
    <property type="entry name" value="AMP-binding_CS"/>
</dbReference>
<evidence type="ECO:0000259" key="6">
    <source>
        <dbReference type="Pfam" id="PF00501"/>
    </source>
</evidence>
<comment type="caution">
    <text evidence="8">The sequence shown here is derived from an EMBL/GenBank/DDBJ whole genome shotgun (WGS) entry which is preliminary data.</text>
</comment>
<feature type="region of interest" description="Disordered" evidence="5">
    <location>
        <begin position="555"/>
        <end position="582"/>
    </location>
</feature>
<dbReference type="InterPro" id="IPR000873">
    <property type="entry name" value="AMP-dep_synth/lig_dom"/>
</dbReference>
<keyword evidence="4" id="KW-0443">Lipid metabolism</keyword>
<dbReference type="PANTHER" id="PTHR22754:SF32">
    <property type="entry name" value="DISCO-INTERACTING PROTEIN 2"/>
    <property type="match status" value="1"/>
</dbReference>
<evidence type="ECO:0000256" key="2">
    <source>
        <dbReference type="ARBA" id="ARBA00022598"/>
    </source>
</evidence>
<keyword evidence="9" id="KW-1185">Reference proteome</keyword>
<dbReference type="EMBL" id="BAAAQD010000015">
    <property type="protein sequence ID" value="GAA1539606.1"/>
    <property type="molecule type" value="Genomic_DNA"/>
</dbReference>
<feature type="domain" description="AMP-binding enzyme C-terminal" evidence="7">
    <location>
        <begin position="463"/>
        <end position="569"/>
    </location>
</feature>
<dbReference type="RefSeq" id="WP_344506538.1">
    <property type="nucleotide sequence ID" value="NZ_BAAAQD010000015.1"/>
</dbReference>
<accession>A0ABP4M865</accession>
<evidence type="ECO:0008006" key="10">
    <source>
        <dbReference type="Google" id="ProtNLM"/>
    </source>
</evidence>
<dbReference type="CDD" id="cd05931">
    <property type="entry name" value="FAAL"/>
    <property type="match status" value="1"/>
</dbReference>
<name>A0ABP4M865_9ACTN</name>